<protein>
    <recommendedName>
        <fullName evidence="2">Lipocalin-like domain-containing protein</fullName>
    </recommendedName>
</protein>
<dbReference type="EMBL" id="UOEL01000149">
    <property type="protein sequence ID" value="VAW18141.1"/>
    <property type="molecule type" value="Genomic_DNA"/>
</dbReference>
<dbReference type="AlphaFoldDB" id="A0A3B0THJ1"/>
<proteinExistence type="predicted"/>
<name>A0A3B0THJ1_9ZZZZ</name>
<evidence type="ECO:0008006" key="2">
    <source>
        <dbReference type="Google" id="ProtNLM"/>
    </source>
</evidence>
<evidence type="ECO:0000313" key="1">
    <source>
        <dbReference type="EMBL" id="VAW18141.1"/>
    </source>
</evidence>
<organism evidence="1">
    <name type="scientific">hydrothermal vent metagenome</name>
    <dbReference type="NCBI Taxonomy" id="652676"/>
    <lineage>
        <taxon>unclassified sequences</taxon>
        <taxon>metagenomes</taxon>
        <taxon>ecological metagenomes</taxon>
    </lineage>
</organism>
<gene>
    <name evidence="1" type="ORF">MNBD_BACTEROID03-330</name>
</gene>
<reference evidence="1" key="1">
    <citation type="submission" date="2018-06" db="EMBL/GenBank/DDBJ databases">
        <authorList>
            <person name="Zhirakovskaya E."/>
        </authorList>
    </citation>
    <scope>NUCLEOTIDE SEQUENCE</scope>
</reference>
<sequence>MKKILWSMMIFLFVGCSTPVSKTELENLNGYWEIEKVTFANGETKNYKINTVIDYIELKNLKGFRKKMQPKFDGSYTTSNDTEFFSIVETDGSFELHYKTEMSEWEERILRISQNSFSVINEDTLTYTYKRFQPIKVNE</sequence>
<dbReference type="PROSITE" id="PS51257">
    <property type="entry name" value="PROKAR_LIPOPROTEIN"/>
    <property type="match status" value="1"/>
</dbReference>
<accession>A0A3B0THJ1</accession>